<feature type="transmembrane region" description="Helical" evidence="1">
    <location>
        <begin position="135"/>
        <end position="154"/>
    </location>
</feature>
<feature type="transmembrane region" description="Helical" evidence="1">
    <location>
        <begin position="234"/>
        <end position="253"/>
    </location>
</feature>
<evidence type="ECO:0000313" key="2">
    <source>
        <dbReference type="EMBL" id="MBD3868533.1"/>
    </source>
</evidence>
<sequence>MNTKLLWVFAVVLTLFSAVYQRMTGPTYPVRVAAEIAGQAVSAKLLTSHSVSTDLPVTVTAADESITGKVVFRRLGSGDDWTAVPMNRDGEQLTASLPKQLSAGKLEYSVMLESGGEQLQLSGVEAVVARFKGDVPAAVLIPHIFLMFFAMVWANRAALEALVKGNNLVRQSTWALLLLVVGGLILGPIVQKYAFGAYWTGWPFGGDLTDNKLAVAVLAWAFAAWRVRTGSRWPAVVAAIILLAMYMIPHSALGSTLDYETMQTVTG</sequence>
<keyword evidence="1" id="KW-0472">Membrane</keyword>
<proteinExistence type="predicted"/>
<dbReference type="EMBL" id="JACXWD010000034">
    <property type="protein sequence ID" value="MBD3868533.1"/>
    <property type="molecule type" value="Genomic_DNA"/>
</dbReference>
<organism evidence="2 3">
    <name type="scientific">Candidatus Polarisedimenticola svalbardensis</name>
    <dbReference type="NCBI Taxonomy" id="2886004"/>
    <lineage>
        <taxon>Bacteria</taxon>
        <taxon>Pseudomonadati</taxon>
        <taxon>Acidobacteriota</taxon>
        <taxon>Candidatus Polarisedimenticolia</taxon>
        <taxon>Candidatus Polarisedimenticolales</taxon>
        <taxon>Candidatus Polarisedimenticolaceae</taxon>
        <taxon>Candidatus Polarisedimenticola</taxon>
    </lineage>
</organism>
<dbReference type="AlphaFoldDB" id="A0A8J7CLT2"/>
<name>A0A8J7CLT2_9BACT</name>
<protein>
    <submittedName>
        <fullName evidence="2">Uncharacterized protein</fullName>
    </submittedName>
</protein>
<keyword evidence="1" id="KW-0812">Transmembrane</keyword>
<comment type="caution">
    <text evidence="2">The sequence shown here is derived from an EMBL/GenBank/DDBJ whole genome shotgun (WGS) entry which is preliminary data.</text>
</comment>
<gene>
    <name evidence="2" type="ORF">IFK94_10460</name>
</gene>
<dbReference type="Proteomes" id="UP000648239">
    <property type="component" value="Unassembled WGS sequence"/>
</dbReference>
<accession>A0A8J7CLT2</accession>
<evidence type="ECO:0000313" key="3">
    <source>
        <dbReference type="Proteomes" id="UP000648239"/>
    </source>
</evidence>
<feature type="transmembrane region" description="Helical" evidence="1">
    <location>
        <begin position="174"/>
        <end position="191"/>
    </location>
</feature>
<keyword evidence="1" id="KW-1133">Transmembrane helix</keyword>
<evidence type="ECO:0000256" key="1">
    <source>
        <dbReference type="SAM" id="Phobius"/>
    </source>
</evidence>
<reference evidence="2 3" key="1">
    <citation type="submission" date="2020-08" db="EMBL/GenBank/DDBJ databases">
        <title>Acidobacteriota in marine sediments use diverse sulfur dissimilation pathways.</title>
        <authorList>
            <person name="Wasmund K."/>
        </authorList>
    </citation>
    <scope>NUCLEOTIDE SEQUENCE [LARGE SCALE GENOMIC DNA]</scope>
    <source>
        <strain evidence="2">MAG AM4</strain>
    </source>
</reference>